<dbReference type="OrthoDB" id="6293260at2"/>
<dbReference type="Gene3D" id="3.40.630.30">
    <property type="match status" value="1"/>
</dbReference>
<dbReference type="PANTHER" id="PTHR43792">
    <property type="entry name" value="GNAT FAMILY, PUTATIVE (AFU_ORTHOLOGUE AFUA_3G00765)-RELATED-RELATED"/>
    <property type="match status" value="1"/>
</dbReference>
<dbReference type="EMBL" id="CP019312">
    <property type="protein sequence ID" value="APX11150.1"/>
    <property type="molecule type" value="Genomic_DNA"/>
</dbReference>
<proteinExistence type="predicted"/>
<organism evidence="2 3">
    <name type="scientific">Tateyamaria omphalii</name>
    <dbReference type="NCBI Taxonomy" id="299262"/>
    <lineage>
        <taxon>Bacteria</taxon>
        <taxon>Pseudomonadati</taxon>
        <taxon>Pseudomonadota</taxon>
        <taxon>Alphaproteobacteria</taxon>
        <taxon>Rhodobacterales</taxon>
        <taxon>Roseobacteraceae</taxon>
        <taxon>Tateyamaria</taxon>
    </lineage>
</organism>
<dbReference type="STRING" id="299262.BWR18_05175"/>
<dbReference type="SUPFAM" id="SSF55729">
    <property type="entry name" value="Acyl-CoA N-acyltransferases (Nat)"/>
    <property type="match status" value="1"/>
</dbReference>
<dbReference type="GO" id="GO:0016747">
    <property type="term" value="F:acyltransferase activity, transferring groups other than amino-acyl groups"/>
    <property type="evidence" value="ECO:0007669"/>
    <property type="project" value="InterPro"/>
</dbReference>
<dbReference type="Pfam" id="PF13302">
    <property type="entry name" value="Acetyltransf_3"/>
    <property type="match status" value="1"/>
</dbReference>
<keyword evidence="2" id="KW-0808">Transferase</keyword>
<keyword evidence="3" id="KW-1185">Reference proteome</keyword>
<dbReference type="RefSeq" id="WP_076627014.1">
    <property type="nucleotide sequence ID" value="NZ_CP019312.1"/>
</dbReference>
<feature type="domain" description="N-acetyltransferase" evidence="1">
    <location>
        <begin position="12"/>
        <end position="154"/>
    </location>
</feature>
<dbReference type="InterPro" id="IPR051531">
    <property type="entry name" value="N-acetyltransferase"/>
</dbReference>
<dbReference type="PANTHER" id="PTHR43792:SF1">
    <property type="entry name" value="N-ACETYLTRANSFERASE DOMAIN-CONTAINING PROTEIN"/>
    <property type="match status" value="1"/>
</dbReference>
<dbReference type="Proteomes" id="UP000186336">
    <property type="component" value="Chromosome"/>
</dbReference>
<protein>
    <submittedName>
        <fullName evidence="2">GNAT family N-acetyltransferase</fullName>
    </submittedName>
</protein>
<evidence type="ECO:0000313" key="3">
    <source>
        <dbReference type="Proteomes" id="UP000186336"/>
    </source>
</evidence>
<evidence type="ECO:0000259" key="1">
    <source>
        <dbReference type="Pfam" id="PF13302"/>
    </source>
</evidence>
<dbReference type="InterPro" id="IPR000182">
    <property type="entry name" value="GNAT_dom"/>
</dbReference>
<evidence type="ECO:0000313" key="2">
    <source>
        <dbReference type="EMBL" id="APX11150.1"/>
    </source>
</evidence>
<name>A0A1P8MSV2_9RHOB</name>
<dbReference type="KEGG" id="tom:BWR18_05175"/>
<sequence length="178" mass="19250">MGRHVPTINTARVTLRAMRPGEFDRFAEIWALPEVAVYIGGAPRDRDASWRSFLGIAGHWQVTGFGQWGIEEHATQRLVGQVGFFYGARGLGEDFDSVPEAGWVLAPEAQGRGLGLEAASAAHDWFDRVVTGPLVCMMDPDHGASARIAEQLGYVDLRAAADGAGPIQLKLRKSPPQA</sequence>
<accession>A0A1P8MSV2</accession>
<gene>
    <name evidence="2" type="ORF">BWR18_05175</name>
</gene>
<dbReference type="AlphaFoldDB" id="A0A1P8MSV2"/>
<reference evidence="2 3" key="1">
    <citation type="submission" date="2017-01" db="EMBL/GenBank/DDBJ databases">
        <title>Complete genome of Tateyamaria omphalii DOK1-4 isolated from seawater in Dokdo.</title>
        <authorList>
            <person name="Kim J.H."/>
            <person name="Chi W.-J."/>
        </authorList>
    </citation>
    <scope>NUCLEOTIDE SEQUENCE [LARGE SCALE GENOMIC DNA]</scope>
    <source>
        <strain evidence="2 3">DOK1-4</strain>
    </source>
</reference>
<dbReference type="InterPro" id="IPR016181">
    <property type="entry name" value="Acyl_CoA_acyltransferase"/>
</dbReference>